<sequence length="36" mass="4097">MSRAPAPAVSVEKELWGDRLCRAISLQYRFLAGFRT</sequence>
<accession>A0A0F8ZRY5</accession>
<feature type="non-terminal residue" evidence="1">
    <location>
        <position position="36"/>
    </location>
</feature>
<comment type="caution">
    <text evidence="1">The sequence shown here is derived from an EMBL/GenBank/DDBJ whole genome shotgun (WGS) entry which is preliminary data.</text>
</comment>
<proteinExistence type="predicted"/>
<dbReference type="AlphaFoldDB" id="A0A0F8ZRY5"/>
<name>A0A0F8ZRY5_9ZZZZ</name>
<gene>
    <name evidence="1" type="ORF">LCGC14_2661060</name>
</gene>
<evidence type="ECO:0000313" key="1">
    <source>
        <dbReference type="EMBL" id="KKK96607.1"/>
    </source>
</evidence>
<dbReference type="EMBL" id="LAZR01046405">
    <property type="protein sequence ID" value="KKK96607.1"/>
    <property type="molecule type" value="Genomic_DNA"/>
</dbReference>
<reference evidence="1" key="1">
    <citation type="journal article" date="2015" name="Nature">
        <title>Complex archaea that bridge the gap between prokaryotes and eukaryotes.</title>
        <authorList>
            <person name="Spang A."/>
            <person name="Saw J.H."/>
            <person name="Jorgensen S.L."/>
            <person name="Zaremba-Niedzwiedzka K."/>
            <person name="Martijn J."/>
            <person name="Lind A.E."/>
            <person name="van Eijk R."/>
            <person name="Schleper C."/>
            <person name="Guy L."/>
            <person name="Ettema T.J."/>
        </authorList>
    </citation>
    <scope>NUCLEOTIDE SEQUENCE</scope>
</reference>
<protein>
    <submittedName>
        <fullName evidence="1">Uncharacterized protein</fullName>
    </submittedName>
</protein>
<organism evidence="1">
    <name type="scientific">marine sediment metagenome</name>
    <dbReference type="NCBI Taxonomy" id="412755"/>
    <lineage>
        <taxon>unclassified sequences</taxon>
        <taxon>metagenomes</taxon>
        <taxon>ecological metagenomes</taxon>
    </lineage>
</organism>